<reference evidence="3 4" key="1">
    <citation type="submission" date="2024-01" db="EMBL/GenBank/DDBJ databases">
        <title>The complete chloroplast genome sequence of Lithospermum erythrorhizon: insights into the phylogenetic relationship among Boraginaceae species and the maternal lineages of purple gromwells.</title>
        <authorList>
            <person name="Okada T."/>
            <person name="Watanabe K."/>
        </authorList>
    </citation>
    <scope>NUCLEOTIDE SEQUENCE [LARGE SCALE GENOMIC DNA]</scope>
</reference>
<keyword evidence="4" id="KW-1185">Reference proteome</keyword>
<comment type="caution">
    <text evidence="3">The sequence shown here is derived from an EMBL/GenBank/DDBJ whole genome shotgun (WGS) entry which is preliminary data.</text>
</comment>
<sequence length="235" mass="26345">MRHSMGNNKATTLPYEMLIIHIMESWGGDNLFPRGPPLIDFGGKWFKEVDDLEDPVFSDDESEEEEDGDDNDDNDNGEDCDNDEGEDDDDGNGGDMHVDTDAACEMHNKIFNEHEERLSEFERRQKVIEDNQAQLVKGQTTLIKDNKKIKKYVKGLLKFLSCFGDTIEKTKALKKFLEHSDDEDEVEATTGEEATTSHPTPTFPGIGIEDYIIGDDYDDLTGQFLEGGGGGPKIN</sequence>
<evidence type="ECO:0000256" key="2">
    <source>
        <dbReference type="SAM" id="MobiDB-lite"/>
    </source>
</evidence>
<accession>A0AAV3PLY3</accession>
<feature type="region of interest" description="Disordered" evidence="2">
    <location>
        <begin position="179"/>
        <end position="205"/>
    </location>
</feature>
<evidence type="ECO:0000313" key="4">
    <source>
        <dbReference type="Proteomes" id="UP001454036"/>
    </source>
</evidence>
<name>A0AAV3PLY3_LITER</name>
<keyword evidence="1" id="KW-0175">Coiled coil</keyword>
<feature type="compositionally biased region" description="Acidic residues" evidence="2">
    <location>
        <begin position="55"/>
        <end position="92"/>
    </location>
</feature>
<dbReference type="AlphaFoldDB" id="A0AAV3PLY3"/>
<feature type="coiled-coil region" evidence="1">
    <location>
        <begin position="104"/>
        <end position="131"/>
    </location>
</feature>
<evidence type="ECO:0000256" key="1">
    <source>
        <dbReference type="SAM" id="Coils"/>
    </source>
</evidence>
<protein>
    <submittedName>
        <fullName evidence="3">Uncharacterized protein</fullName>
    </submittedName>
</protein>
<dbReference type="Proteomes" id="UP001454036">
    <property type="component" value="Unassembled WGS sequence"/>
</dbReference>
<evidence type="ECO:0000313" key="3">
    <source>
        <dbReference type="EMBL" id="GAA0152280.1"/>
    </source>
</evidence>
<organism evidence="3 4">
    <name type="scientific">Lithospermum erythrorhizon</name>
    <name type="common">Purple gromwell</name>
    <name type="synonym">Lithospermum officinale var. erythrorhizon</name>
    <dbReference type="NCBI Taxonomy" id="34254"/>
    <lineage>
        <taxon>Eukaryota</taxon>
        <taxon>Viridiplantae</taxon>
        <taxon>Streptophyta</taxon>
        <taxon>Embryophyta</taxon>
        <taxon>Tracheophyta</taxon>
        <taxon>Spermatophyta</taxon>
        <taxon>Magnoliopsida</taxon>
        <taxon>eudicotyledons</taxon>
        <taxon>Gunneridae</taxon>
        <taxon>Pentapetalae</taxon>
        <taxon>asterids</taxon>
        <taxon>lamiids</taxon>
        <taxon>Boraginales</taxon>
        <taxon>Boraginaceae</taxon>
        <taxon>Boraginoideae</taxon>
        <taxon>Lithospermeae</taxon>
        <taxon>Lithospermum</taxon>
    </lineage>
</organism>
<dbReference type="EMBL" id="BAABME010001954">
    <property type="protein sequence ID" value="GAA0152280.1"/>
    <property type="molecule type" value="Genomic_DNA"/>
</dbReference>
<gene>
    <name evidence="3" type="ORF">LIER_10797</name>
</gene>
<feature type="region of interest" description="Disordered" evidence="2">
    <location>
        <begin position="55"/>
        <end position="99"/>
    </location>
</feature>
<proteinExistence type="predicted"/>